<dbReference type="CDD" id="cd03794">
    <property type="entry name" value="GT4_WbuB-like"/>
    <property type="match status" value="1"/>
</dbReference>
<protein>
    <submittedName>
        <fullName evidence="3">Glycosyltransferase family 4 protein</fullName>
    </submittedName>
</protein>
<evidence type="ECO:0000313" key="3">
    <source>
        <dbReference type="EMBL" id="NWJ44242.1"/>
    </source>
</evidence>
<dbReference type="InterPro" id="IPR028098">
    <property type="entry name" value="Glyco_trans_4-like_N"/>
</dbReference>
<evidence type="ECO:0000313" key="4">
    <source>
        <dbReference type="EMBL" id="WJW66139.1"/>
    </source>
</evidence>
<name>A0A8T7LVR1_9CHLR</name>
<dbReference type="EMBL" id="JACATZ010000001">
    <property type="protein sequence ID" value="NWJ44242.1"/>
    <property type="molecule type" value="Genomic_DNA"/>
</dbReference>
<evidence type="ECO:0000259" key="1">
    <source>
        <dbReference type="Pfam" id="PF00534"/>
    </source>
</evidence>
<dbReference type="Pfam" id="PF13439">
    <property type="entry name" value="Glyco_transf_4"/>
    <property type="match status" value="1"/>
</dbReference>
<dbReference type="AlphaFoldDB" id="A0A8T7LVR1"/>
<dbReference type="Pfam" id="PF00534">
    <property type="entry name" value="Glycos_transf_1"/>
    <property type="match status" value="1"/>
</dbReference>
<feature type="domain" description="Glycosyltransferase subfamily 4-like N-terminal" evidence="2">
    <location>
        <begin position="17"/>
        <end position="159"/>
    </location>
</feature>
<dbReference type="SUPFAM" id="SSF53756">
    <property type="entry name" value="UDP-Glycosyltransferase/glycogen phosphorylase"/>
    <property type="match status" value="1"/>
</dbReference>
<dbReference type="InterPro" id="IPR001296">
    <property type="entry name" value="Glyco_trans_1"/>
</dbReference>
<reference evidence="3 5" key="1">
    <citation type="submission" date="2020-06" db="EMBL/GenBank/DDBJ databases">
        <title>Anoxygenic phototrophic Chloroflexota member uses a Type I reaction center.</title>
        <authorList>
            <person name="Tsuji J.M."/>
            <person name="Shaw N.A."/>
            <person name="Nagashima S."/>
            <person name="Venkiteswaran J."/>
            <person name="Schiff S.L."/>
            <person name="Hanada S."/>
            <person name="Tank M."/>
            <person name="Neufeld J.D."/>
        </authorList>
    </citation>
    <scope>NUCLEOTIDE SEQUENCE [LARGE SCALE GENOMIC DNA]</scope>
    <source>
        <strain evidence="3">L227-S17</strain>
    </source>
</reference>
<organism evidence="3 5">
    <name type="scientific">Candidatus Chlorohelix allophototropha</name>
    <dbReference type="NCBI Taxonomy" id="3003348"/>
    <lineage>
        <taxon>Bacteria</taxon>
        <taxon>Bacillati</taxon>
        <taxon>Chloroflexota</taxon>
        <taxon>Chloroflexia</taxon>
        <taxon>Candidatus Chloroheliales</taxon>
        <taxon>Candidatus Chloroheliaceae</taxon>
        <taxon>Candidatus Chlorohelix</taxon>
    </lineage>
</organism>
<keyword evidence="6" id="KW-1185">Reference proteome</keyword>
<accession>A0A8T7LVR1</accession>
<evidence type="ECO:0000313" key="6">
    <source>
        <dbReference type="Proteomes" id="UP001431572"/>
    </source>
</evidence>
<feature type="domain" description="Glycosyl transferase family 1" evidence="1">
    <location>
        <begin position="197"/>
        <end position="376"/>
    </location>
</feature>
<reference evidence="4" key="2">
    <citation type="journal article" date="2024" name="Nature">
        <title>Anoxygenic phototroph of the Chloroflexota uses a type I reaction centre.</title>
        <authorList>
            <person name="Tsuji J.M."/>
            <person name="Shaw N.A."/>
            <person name="Nagashima S."/>
            <person name="Venkiteswaran J.J."/>
            <person name="Schiff S.L."/>
            <person name="Watanabe T."/>
            <person name="Fukui M."/>
            <person name="Hanada S."/>
            <person name="Tank M."/>
            <person name="Neufeld J.D."/>
        </authorList>
    </citation>
    <scope>NUCLEOTIDE SEQUENCE</scope>
    <source>
        <strain evidence="4">L227-S17</strain>
    </source>
</reference>
<evidence type="ECO:0000259" key="2">
    <source>
        <dbReference type="Pfam" id="PF13439"/>
    </source>
</evidence>
<sequence length="399" mass="44901">MKILYVASAIVAPGSHGGATHVVEVSRELAKLGHEIHVICARPNRKEATRITLGVEGGSPIEFYRHSLPKFTAIALYPLVKKLAKALKPDLIMERYYNFAGSGMLFASRHHLPSLLEVNALILDPLSSPKRRLDRAVFFNRLKWWSEKQCFWATRIITPLHTTIPAAIPREKIIELPWGANVDMFNPTRIKPSEQIRLRQELGIPEKAHVLAFAGSFRHWHGVEVLLEAAKLAIPQDKDLFILMLGGGPLFEHIQKEVVDSGLTERVILTGAISYQKMPLYLSLAHAGVAPFDTSKHAPLREAGFYWSPLKIFEYMALALPSIVPDFRPLNEIIRQGQEGLLFREGAAKDLARAILELLSPDNILERERMGVSARNRVVESFSWRSHCLCLDEVIKQLV</sequence>
<proteinExistence type="predicted"/>
<dbReference type="Proteomes" id="UP001431572">
    <property type="component" value="Chromosome 1"/>
</dbReference>
<gene>
    <name evidence="3" type="ORF">HXX08_00040</name>
    <name evidence="4" type="ORF">OZ401_001928</name>
</gene>
<dbReference type="RefSeq" id="WP_341468019.1">
    <property type="nucleotide sequence ID" value="NZ_CP128399.1"/>
</dbReference>
<dbReference type="Gene3D" id="3.40.50.2000">
    <property type="entry name" value="Glycogen Phosphorylase B"/>
    <property type="match status" value="2"/>
</dbReference>
<dbReference type="GO" id="GO:0016757">
    <property type="term" value="F:glycosyltransferase activity"/>
    <property type="evidence" value="ECO:0007669"/>
    <property type="project" value="InterPro"/>
</dbReference>
<dbReference type="EMBL" id="CP128399">
    <property type="protein sequence ID" value="WJW66139.1"/>
    <property type="molecule type" value="Genomic_DNA"/>
</dbReference>
<dbReference type="Proteomes" id="UP000521676">
    <property type="component" value="Unassembled WGS sequence"/>
</dbReference>
<evidence type="ECO:0000313" key="5">
    <source>
        <dbReference type="Proteomes" id="UP000521676"/>
    </source>
</evidence>
<dbReference type="PANTHER" id="PTHR12526">
    <property type="entry name" value="GLYCOSYLTRANSFERASE"/>
    <property type="match status" value="1"/>
</dbReference>
<dbReference type="PANTHER" id="PTHR12526:SF600">
    <property type="entry name" value="GLYCOSYL TRANSFERASE GROUP 1"/>
    <property type="match status" value="1"/>
</dbReference>